<name>A0AAW1IU01_POPJA</name>
<evidence type="ECO:0000313" key="1">
    <source>
        <dbReference type="EMBL" id="KAK9693486.1"/>
    </source>
</evidence>
<dbReference type="EMBL" id="JASPKY010000541">
    <property type="protein sequence ID" value="KAK9693486.1"/>
    <property type="molecule type" value="Genomic_DNA"/>
</dbReference>
<sequence length="66" mass="7820">MAATPLPFLQAVNSRLTTVHCLMFDHLSRYISEKYHKLQQNFLLSFIHMKQPAILYEICNKVWIAR</sequence>
<dbReference type="Proteomes" id="UP001458880">
    <property type="component" value="Unassembled WGS sequence"/>
</dbReference>
<evidence type="ECO:0000313" key="2">
    <source>
        <dbReference type="Proteomes" id="UP001458880"/>
    </source>
</evidence>
<dbReference type="AlphaFoldDB" id="A0AAW1IU01"/>
<keyword evidence="2" id="KW-1185">Reference proteome</keyword>
<reference evidence="1 2" key="1">
    <citation type="journal article" date="2024" name="BMC Genomics">
        <title>De novo assembly and annotation of Popillia japonica's genome with initial clues to its potential as an invasive pest.</title>
        <authorList>
            <person name="Cucini C."/>
            <person name="Boschi S."/>
            <person name="Funari R."/>
            <person name="Cardaioli E."/>
            <person name="Iannotti N."/>
            <person name="Marturano G."/>
            <person name="Paoli F."/>
            <person name="Bruttini M."/>
            <person name="Carapelli A."/>
            <person name="Frati F."/>
            <person name="Nardi F."/>
        </authorList>
    </citation>
    <scope>NUCLEOTIDE SEQUENCE [LARGE SCALE GENOMIC DNA]</scope>
    <source>
        <strain evidence="1">DMR45628</strain>
    </source>
</reference>
<protein>
    <submittedName>
        <fullName evidence="1">Uncharacterized protein</fullName>
    </submittedName>
</protein>
<organism evidence="1 2">
    <name type="scientific">Popillia japonica</name>
    <name type="common">Japanese beetle</name>
    <dbReference type="NCBI Taxonomy" id="7064"/>
    <lineage>
        <taxon>Eukaryota</taxon>
        <taxon>Metazoa</taxon>
        <taxon>Ecdysozoa</taxon>
        <taxon>Arthropoda</taxon>
        <taxon>Hexapoda</taxon>
        <taxon>Insecta</taxon>
        <taxon>Pterygota</taxon>
        <taxon>Neoptera</taxon>
        <taxon>Endopterygota</taxon>
        <taxon>Coleoptera</taxon>
        <taxon>Polyphaga</taxon>
        <taxon>Scarabaeiformia</taxon>
        <taxon>Scarabaeidae</taxon>
        <taxon>Rutelinae</taxon>
        <taxon>Popillia</taxon>
    </lineage>
</organism>
<comment type="caution">
    <text evidence="1">The sequence shown here is derived from an EMBL/GenBank/DDBJ whole genome shotgun (WGS) entry which is preliminary data.</text>
</comment>
<accession>A0AAW1IU01</accession>
<proteinExistence type="predicted"/>
<gene>
    <name evidence="1" type="ORF">QE152_g34185</name>
</gene>